<keyword evidence="2" id="KW-1185">Reference proteome</keyword>
<gene>
    <name evidence="1" type="ORF">SAMN04488057_103351</name>
</gene>
<evidence type="ECO:0000313" key="1">
    <source>
        <dbReference type="EMBL" id="SHM79490.1"/>
    </source>
</evidence>
<dbReference type="AlphaFoldDB" id="A0A1M7LPC0"/>
<dbReference type="Proteomes" id="UP000184513">
    <property type="component" value="Unassembled WGS sequence"/>
</dbReference>
<accession>A0A1M7LPC0</accession>
<name>A0A1M7LPC0_9BACT</name>
<dbReference type="STRING" id="388280.SAMN04488057_103351"/>
<dbReference type="EMBL" id="FRCY01000003">
    <property type="protein sequence ID" value="SHM79490.1"/>
    <property type="molecule type" value="Genomic_DNA"/>
</dbReference>
<organism evidence="1 2">
    <name type="scientific">Cyclobacterium lianum</name>
    <dbReference type="NCBI Taxonomy" id="388280"/>
    <lineage>
        <taxon>Bacteria</taxon>
        <taxon>Pseudomonadati</taxon>
        <taxon>Bacteroidota</taxon>
        <taxon>Cytophagia</taxon>
        <taxon>Cytophagales</taxon>
        <taxon>Cyclobacteriaceae</taxon>
        <taxon>Cyclobacterium</taxon>
    </lineage>
</organism>
<sequence>MFFKEIFSNIKILIDSWFFKGFYSQIVQLTLVLSGGQNVSGNLSLASTNPV</sequence>
<evidence type="ECO:0000313" key="2">
    <source>
        <dbReference type="Proteomes" id="UP000184513"/>
    </source>
</evidence>
<protein>
    <submittedName>
        <fullName evidence="1">Uncharacterized protein</fullName>
    </submittedName>
</protein>
<reference evidence="1 2" key="1">
    <citation type="submission" date="2016-11" db="EMBL/GenBank/DDBJ databases">
        <authorList>
            <person name="Jaros S."/>
            <person name="Januszkiewicz K."/>
            <person name="Wedrychowicz H."/>
        </authorList>
    </citation>
    <scope>NUCLEOTIDE SEQUENCE [LARGE SCALE GENOMIC DNA]</scope>
    <source>
        <strain evidence="1 2">CGMCC 1.6102</strain>
    </source>
</reference>
<proteinExistence type="predicted"/>